<dbReference type="SUPFAM" id="SSF49899">
    <property type="entry name" value="Concanavalin A-like lectins/glucanases"/>
    <property type="match status" value="1"/>
</dbReference>
<keyword evidence="9 10" id="KW-0624">Polysaccharide degradation</keyword>
<dbReference type="InterPro" id="IPR013320">
    <property type="entry name" value="ConA-like_dom_sf"/>
</dbReference>
<feature type="active site" description="Nucleophile" evidence="10">
    <location>
        <position position="102"/>
    </location>
</feature>
<reference evidence="14" key="1">
    <citation type="submission" date="2023-03" db="EMBL/GenBank/DDBJ databases">
        <title>Massive genome expansion in bonnet fungi (Mycena s.s.) driven by repeated elements and novel gene families across ecological guilds.</title>
        <authorList>
            <consortium name="Lawrence Berkeley National Laboratory"/>
            <person name="Harder C.B."/>
            <person name="Miyauchi S."/>
            <person name="Viragh M."/>
            <person name="Kuo A."/>
            <person name="Thoen E."/>
            <person name="Andreopoulos B."/>
            <person name="Lu D."/>
            <person name="Skrede I."/>
            <person name="Drula E."/>
            <person name="Henrissat B."/>
            <person name="Morin E."/>
            <person name="Kohler A."/>
            <person name="Barry K."/>
            <person name="LaButti K."/>
            <person name="Morin E."/>
            <person name="Salamov A."/>
            <person name="Lipzen A."/>
            <person name="Mereny Z."/>
            <person name="Hegedus B."/>
            <person name="Baldrian P."/>
            <person name="Stursova M."/>
            <person name="Weitz H."/>
            <person name="Taylor A."/>
            <person name="Grigoriev I.V."/>
            <person name="Nagy L.G."/>
            <person name="Martin F."/>
            <person name="Kauserud H."/>
        </authorList>
    </citation>
    <scope>NUCLEOTIDE SEQUENCE</scope>
    <source>
        <strain evidence="14">CBHHK067</strain>
    </source>
</reference>
<evidence type="ECO:0000256" key="6">
    <source>
        <dbReference type="ARBA" id="ARBA00022801"/>
    </source>
</evidence>
<comment type="similarity">
    <text evidence="3 10 11">Belongs to the glycosyl hydrolase 11 (cellulase G) family.</text>
</comment>
<comment type="catalytic activity">
    <reaction evidence="1 10 11">
        <text>Endohydrolysis of (1-&gt;4)-beta-D-xylosidic linkages in xylans.</text>
        <dbReference type="EC" id="3.2.1.8"/>
    </reaction>
</comment>
<evidence type="ECO:0000313" key="14">
    <source>
        <dbReference type="EMBL" id="KAJ7640216.1"/>
    </source>
</evidence>
<evidence type="ECO:0000256" key="8">
    <source>
        <dbReference type="ARBA" id="ARBA00023295"/>
    </source>
</evidence>
<comment type="caution">
    <text evidence="14">The sequence shown here is derived from an EMBL/GenBank/DDBJ whole genome shotgun (WGS) entry which is preliminary data.</text>
</comment>
<dbReference type="PANTHER" id="PTHR46828">
    <property type="entry name" value="ENDO-1,4-BETA-XYLANASE A-RELATED"/>
    <property type="match status" value="1"/>
</dbReference>
<name>A0AAD7FS82_MYCRO</name>
<evidence type="ECO:0000256" key="1">
    <source>
        <dbReference type="ARBA" id="ARBA00000681"/>
    </source>
</evidence>
<feature type="signal peptide" evidence="12">
    <location>
        <begin position="1"/>
        <end position="18"/>
    </location>
</feature>
<keyword evidence="15" id="KW-1185">Reference proteome</keyword>
<sequence length="227" mass="24435">MFFCLLLLAFVAASSVCAASTNSSGLIFGYYYIVTAEDGGAVQYTNNDDGEYTLEWTNNSGSFVAGAGYDPGSAQTIRFGSFEVAGSSYLSIYGWTTNPLVEYHILEQNYGGNDPPVGLTWKGNLTSDSSVYDIYETEIVHKQSILGVTNFKQYWSIRQDLRSDGLVTTGNHFSAWAAVGMPLGTFNYQIVAAEGFASSVNGSLTNAVESPPAGPVRQFSCLVQAHI</sequence>
<proteinExistence type="inferred from homology"/>
<evidence type="ECO:0000256" key="2">
    <source>
        <dbReference type="ARBA" id="ARBA00004851"/>
    </source>
</evidence>
<comment type="pathway">
    <text evidence="2 10 11">Glycan degradation; xylan degradation.</text>
</comment>
<dbReference type="InterPro" id="IPR033123">
    <property type="entry name" value="GH11_dom"/>
</dbReference>
<dbReference type="Proteomes" id="UP001221757">
    <property type="component" value="Unassembled WGS sequence"/>
</dbReference>
<dbReference type="GO" id="GO:0031176">
    <property type="term" value="F:endo-1,4-beta-xylanase activity"/>
    <property type="evidence" value="ECO:0007669"/>
    <property type="project" value="UniProtKB-UniRule"/>
</dbReference>
<accession>A0AAD7FS82</accession>
<dbReference type="Pfam" id="PF00457">
    <property type="entry name" value="Glyco_hydro_11"/>
    <property type="match status" value="1"/>
</dbReference>
<evidence type="ECO:0000256" key="3">
    <source>
        <dbReference type="ARBA" id="ARBA00007792"/>
    </source>
</evidence>
<keyword evidence="6 10" id="KW-0378">Hydrolase</keyword>
<gene>
    <name evidence="14" type="ORF">B0H17DRAFT_960483</name>
</gene>
<evidence type="ECO:0000256" key="11">
    <source>
        <dbReference type="RuleBase" id="RU362015"/>
    </source>
</evidence>
<evidence type="ECO:0000313" key="15">
    <source>
        <dbReference type="Proteomes" id="UP001221757"/>
    </source>
</evidence>
<keyword evidence="5 10" id="KW-0858">Xylan degradation</keyword>
<evidence type="ECO:0000256" key="4">
    <source>
        <dbReference type="ARBA" id="ARBA00012590"/>
    </source>
</evidence>
<evidence type="ECO:0000256" key="9">
    <source>
        <dbReference type="ARBA" id="ARBA00023326"/>
    </source>
</evidence>
<feature type="chain" id="PRO_5042071307" description="Endo-1,4-beta-xylanase" evidence="12">
    <location>
        <begin position="19"/>
        <end position="227"/>
    </location>
</feature>
<dbReference type="EMBL" id="JARKIE010000431">
    <property type="protein sequence ID" value="KAJ7640216.1"/>
    <property type="molecule type" value="Genomic_DNA"/>
</dbReference>
<protein>
    <recommendedName>
        <fullName evidence="4 10">Endo-1,4-beta-xylanase</fullName>
        <ecNumber evidence="4 10">3.2.1.8</ecNumber>
    </recommendedName>
</protein>
<keyword evidence="7 10" id="KW-0119">Carbohydrate metabolism</keyword>
<dbReference type="GO" id="GO:0045493">
    <property type="term" value="P:xylan catabolic process"/>
    <property type="evidence" value="ECO:0007669"/>
    <property type="project" value="UniProtKB-UniRule"/>
</dbReference>
<dbReference type="InterPro" id="IPR013319">
    <property type="entry name" value="GH11/12"/>
</dbReference>
<dbReference type="AlphaFoldDB" id="A0AAD7FS82"/>
<dbReference type="PANTHER" id="PTHR46828:SF2">
    <property type="entry name" value="ENDO-1,4-BETA-XYLANASE A-RELATED"/>
    <property type="match status" value="1"/>
</dbReference>
<dbReference type="PRINTS" id="PR00911">
    <property type="entry name" value="GLHYDRLASE11"/>
</dbReference>
<dbReference type="InterPro" id="IPR001137">
    <property type="entry name" value="Glyco_hydro_11"/>
</dbReference>
<evidence type="ECO:0000256" key="5">
    <source>
        <dbReference type="ARBA" id="ARBA00022651"/>
    </source>
</evidence>
<dbReference type="Gene3D" id="2.60.120.180">
    <property type="match status" value="1"/>
</dbReference>
<feature type="domain" description="GH11" evidence="13">
    <location>
        <begin position="18"/>
        <end position="207"/>
    </location>
</feature>
<keyword evidence="8 10" id="KW-0326">Glycosidase</keyword>
<organism evidence="14 15">
    <name type="scientific">Mycena rosella</name>
    <name type="common">Pink bonnet</name>
    <name type="synonym">Agaricus rosellus</name>
    <dbReference type="NCBI Taxonomy" id="1033263"/>
    <lineage>
        <taxon>Eukaryota</taxon>
        <taxon>Fungi</taxon>
        <taxon>Dikarya</taxon>
        <taxon>Basidiomycota</taxon>
        <taxon>Agaricomycotina</taxon>
        <taxon>Agaricomycetes</taxon>
        <taxon>Agaricomycetidae</taxon>
        <taxon>Agaricales</taxon>
        <taxon>Marasmiineae</taxon>
        <taxon>Mycenaceae</taxon>
        <taxon>Mycena</taxon>
    </lineage>
</organism>
<evidence type="ECO:0000259" key="13">
    <source>
        <dbReference type="PROSITE" id="PS51761"/>
    </source>
</evidence>
<dbReference type="PROSITE" id="PS51761">
    <property type="entry name" value="GH11_3"/>
    <property type="match status" value="1"/>
</dbReference>
<keyword evidence="12" id="KW-0732">Signal</keyword>
<dbReference type="EC" id="3.2.1.8" evidence="4 10"/>
<evidence type="ECO:0000256" key="10">
    <source>
        <dbReference type="PROSITE-ProRule" id="PRU01097"/>
    </source>
</evidence>
<feature type="active site" description="Proton donor" evidence="10">
    <location>
        <position position="194"/>
    </location>
</feature>
<evidence type="ECO:0000256" key="12">
    <source>
        <dbReference type="SAM" id="SignalP"/>
    </source>
</evidence>
<evidence type="ECO:0000256" key="7">
    <source>
        <dbReference type="ARBA" id="ARBA00023277"/>
    </source>
</evidence>